<evidence type="ECO:0000313" key="2">
    <source>
        <dbReference type="EMBL" id="KAL0168205.1"/>
    </source>
</evidence>
<reference evidence="2 3" key="1">
    <citation type="submission" date="2024-05" db="EMBL/GenBank/DDBJ databases">
        <title>Genome sequencing and assembly of Indian major carp, Cirrhinus mrigala (Hamilton, 1822).</title>
        <authorList>
            <person name="Mohindra V."/>
            <person name="Chowdhury L.M."/>
            <person name="Lal K."/>
            <person name="Jena J.K."/>
        </authorList>
    </citation>
    <scope>NUCLEOTIDE SEQUENCE [LARGE SCALE GENOMIC DNA]</scope>
    <source>
        <strain evidence="2">CM1030</strain>
        <tissue evidence="2">Blood</tissue>
    </source>
</reference>
<gene>
    <name evidence="2" type="ORF">M9458_036427</name>
</gene>
<feature type="non-terminal residue" evidence="2">
    <location>
        <position position="1"/>
    </location>
</feature>
<dbReference type="PANTHER" id="PTHR12752">
    <property type="entry name" value="PHOSPHOINOSITOL 3-PHOSPHATE-BINDING PROTEIN"/>
    <property type="match status" value="1"/>
</dbReference>
<proteinExistence type="predicted"/>
<evidence type="ECO:0000256" key="1">
    <source>
        <dbReference type="SAM" id="MobiDB-lite"/>
    </source>
</evidence>
<name>A0ABD0P3M4_CIRMR</name>
<accession>A0ABD0P3M4</accession>
<dbReference type="Proteomes" id="UP001529510">
    <property type="component" value="Unassembled WGS sequence"/>
</dbReference>
<evidence type="ECO:0000313" key="3">
    <source>
        <dbReference type="Proteomes" id="UP001529510"/>
    </source>
</evidence>
<dbReference type="PANTHER" id="PTHR12752:SF4">
    <property type="entry name" value="PLECKSTRIN HOMOLOGY DOMAIN-CONTAINING FAMILY A MEMBER 7"/>
    <property type="match status" value="1"/>
</dbReference>
<dbReference type="AlphaFoldDB" id="A0ABD0P3M4"/>
<protein>
    <submittedName>
        <fullName evidence="2">Uncharacterized protein</fullName>
    </submittedName>
</protein>
<keyword evidence="3" id="KW-1185">Reference proteome</keyword>
<sequence length="92" mass="10632">LSTPRKVRIPERLMDVESDEDLSPEEKETRSRTVAKIKNLLSKSSMTQSMDSQQIDFSELDQELEQQERIMSVHRALAREASIKRKQVTGET</sequence>
<dbReference type="EMBL" id="JAMKFB020000018">
    <property type="protein sequence ID" value="KAL0168205.1"/>
    <property type="molecule type" value="Genomic_DNA"/>
</dbReference>
<organism evidence="2 3">
    <name type="scientific">Cirrhinus mrigala</name>
    <name type="common">Mrigala</name>
    <dbReference type="NCBI Taxonomy" id="683832"/>
    <lineage>
        <taxon>Eukaryota</taxon>
        <taxon>Metazoa</taxon>
        <taxon>Chordata</taxon>
        <taxon>Craniata</taxon>
        <taxon>Vertebrata</taxon>
        <taxon>Euteleostomi</taxon>
        <taxon>Actinopterygii</taxon>
        <taxon>Neopterygii</taxon>
        <taxon>Teleostei</taxon>
        <taxon>Ostariophysi</taxon>
        <taxon>Cypriniformes</taxon>
        <taxon>Cyprinidae</taxon>
        <taxon>Labeoninae</taxon>
        <taxon>Labeonini</taxon>
        <taxon>Cirrhinus</taxon>
    </lineage>
</organism>
<feature type="region of interest" description="Disordered" evidence="1">
    <location>
        <begin position="1"/>
        <end position="31"/>
    </location>
</feature>
<comment type="caution">
    <text evidence="2">The sequence shown here is derived from an EMBL/GenBank/DDBJ whole genome shotgun (WGS) entry which is preliminary data.</text>
</comment>